<dbReference type="Proteomes" id="UP001500058">
    <property type="component" value="Unassembled WGS sequence"/>
</dbReference>
<dbReference type="RefSeq" id="WP_344629729.1">
    <property type="nucleotide sequence ID" value="NZ_BAAATJ010000003.1"/>
</dbReference>
<evidence type="ECO:0000313" key="1">
    <source>
        <dbReference type="EMBL" id="GAA2389475.1"/>
    </source>
</evidence>
<protein>
    <submittedName>
        <fullName evidence="1">Uncharacterized protein</fullName>
    </submittedName>
</protein>
<evidence type="ECO:0000313" key="2">
    <source>
        <dbReference type="Proteomes" id="UP001500058"/>
    </source>
</evidence>
<reference evidence="1 2" key="1">
    <citation type="journal article" date="2019" name="Int. J. Syst. Evol. Microbiol.">
        <title>The Global Catalogue of Microorganisms (GCM) 10K type strain sequencing project: providing services to taxonomists for standard genome sequencing and annotation.</title>
        <authorList>
            <consortium name="The Broad Institute Genomics Platform"/>
            <consortium name="The Broad Institute Genome Sequencing Center for Infectious Disease"/>
            <person name="Wu L."/>
            <person name="Ma J."/>
        </authorList>
    </citation>
    <scope>NUCLEOTIDE SEQUENCE [LARGE SCALE GENOMIC DNA]</scope>
    <source>
        <strain evidence="1 2">JCM 6921</strain>
    </source>
</reference>
<sequence length="48" mass="4925">MAGGGTDVCEVVAFASGADDGFHPTWIGRTEDGDTACFVTDFLLFPGA</sequence>
<proteinExistence type="predicted"/>
<keyword evidence="2" id="KW-1185">Reference proteome</keyword>
<dbReference type="InterPro" id="IPR025335">
    <property type="entry name" value="DUF4241"/>
</dbReference>
<comment type="caution">
    <text evidence="1">The sequence shown here is derived from an EMBL/GenBank/DDBJ whole genome shotgun (WGS) entry which is preliminary data.</text>
</comment>
<dbReference type="EMBL" id="BAAATJ010000003">
    <property type="protein sequence ID" value="GAA2389475.1"/>
    <property type="molecule type" value="Genomic_DNA"/>
</dbReference>
<gene>
    <name evidence="1" type="ORF">GCM10010420_11420</name>
</gene>
<accession>A0ABN3HXM0</accession>
<name>A0ABN3HXM0_9ACTN</name>
<organism evidence="1 2">
    <name type="scientific">Streptomyces glaucosporus</name>
    <dbReference type="NCBI Taxonomy" id="284044"/>
    <lineage>
        <taxon>Bacteria</taxon>
        <taxon>Bacillati</taxon>
        <taxon>Actinomycetota</taxon>
        <taxon>Actinomycetes</taxon>
        <taxon>Kitasatosporales</taxon>
        <taxon>Streptomycetaceae</taxon>
        <taxon>Streptomyces</taxon>
    </lineage>
</organism>
<dbReference type="Pfam" id="PF14025">
    <property type="entry name" value="DUF4241"/>
    <property type="match status" value="1"/>
</dbReference>